<keyword evidence="3" id="KW-1185">Reference proteome</keyword>
<dbReference type="InterPro" id="IPR001666">
    <property type="entry name" value="PI_transfer"/>
</dbReference>
<feature type="domain" description="Phosphatidylinositol transfer protein N-terminal" evidence="1">
    <location>
        <begin position="3"/>
        <end position="253"/>
    </location>
</feature>
<dbReference type="PANTHER" id="PTHR10658">
    <property type="entry name" value="PHOSPHATIDYLINOSITOL TRANSFER PROTEIN"/>
    <property type="match status" value="1"/>
</dbReference>
<reference evidence="2" key="1">
    <citation type="submission" date="2024-02" db="EMBL/GenBank/DDBJ databases">
        <authorList>
            <consortium name="ELIXIR-Norway"/>
            <consortium name="Elixir Norway"/>
        </authorList>
    </citation>
    <scope>NUCLEOTIDE SEQUENCE</scope>
</reference>
<dbReference type="SUPFAM" id="SSF55961">
    <property type="entry name" value="Bet v1-like"/>
    <property type="match status" value="1"/>
</dbReference>
<sequence length="302" mass="34229">MVQITEFRVVMPLSVEEYKIAQMYMVTKMQQQQQTSGGADEGVEVLVNEPFENEEFGKGQFTSKIYHLQSKLPSWLAAFAPLNSMLIEEEAWNAYPKCKTGCISFHCPYFDRFKLTIESIHLSDNGCSPNVHNLDADALALRKVETLDIGTNARDYWTYIVGGPEIDLTNFCPAKKQRGPLTQGWQETCDPVMTAYKLVTVDAPYWGFGYRLEQAALAGERSLFLESHKQCIYWLDEWCDLTFEDVRQLEVATEIALNQRFNKKHTMSPSAKSSDTDGLIVETSNQQAMDEANLSSSLVVRS</sequence>
<dbReference type="Proteomes" id="UP001497512">
    <property type="component" value="Chromosome 8"/>
</dbReference>
<dbReference type="InterPro" id="IPR023393">
    <property type="entry name" value="START-like_dom_sf"/>
</dbReference>
<name>A0ABP0UYS4_9BRYO</name>
<dbReference type="PANTHER" id="PTHR10658:SF11">
    <property type="entry name" value="VIBRATOR, ISOFORM B"/>
    <property type="match status" value="1"/>
</dbReference>
<dbReference type="InterPro" id="IPR055261">
    <property type="entry name" value="PI_transfer_N"/>
</dbReference>
<dbReference type="PRINTS" id="PR00391">
    <property type="entry name" value="PITRANSFER"/>
</dbReference>
<evidence type="ECO:0000313" key="2">
    <source>
        <dbReference type="EMBL" id="CAK9233827.1"/>
    </source>
</evidence>
<proteinExistence type="predicted"/>
<protein>
    <recommendedName>
        <fullName evidence="1">Phosphatidylinositol transfer protein N-terminal domain-containing protein</fullName>
    </recommendedName>
</protein>
<dbReference type="Gene3D" id="3.30.530.20">
    <property type="match status" value="1"/>
</dbReference>
<evidence type="ECO:0000313" key="3">
    <source>
        <dbReference type="Proteomes" id="UP001497512"/>
    </source>
</evidence>
<dbReference type="EMBL" id="OZ019900">
    <property type="protein sequence ID" value="CAK9233827.1"/>
    <property type="molecule type" value="Genomic_DNA"/>
</dbReference>
<accession>A0ABP0UYS4</accession>
<organism evidence="2 3">
    <name type="scientific">Sphagnum troendelagicum</name>
    <dbReference type="NCBI Taxonomy" id="128251"/>
    <lineage>
        <taxon>Eukaryota</taxon>
        <taxon>Viridiplantae</taxon>
        <taxon>Streptophyta</taxon>
        <taxon>Embryophyta</taxon>
        <taxon>Bryophyta</taxon>
        <taxon>Sphagnophytina</taxon>
        <taxon>Sphagnopsida</taxon>
        <taxon>Sphagnales</taxon>
        <taxon>Sphagnaceae</taxon>
        <taxon>Sphagnum</taxon>
    </lineage>
</organism>
<evidence type="ECO:0000259" key="1">
    <source>
        <dbReference type="Pfam" id="PF02121"/>
    </source>
</evidence>
<gene>
    <name evidence="2" type="ORF">CSSPTR1EN2_LOCUS21740</name>
</gene>
<dbReference type="Pfam" id="PF02121">
    <property type="entry name" value="IP_trans"/>
    <property type="match status" value="1"/>
</dbReference>